<dbReference type="EMBL" id="MT732474">
    <property type="protein sequence ID" value="QQV91477.1"/>
    <property type="molecule type" value="Genomic_DNA"/>
</dbReference>
<evidence type="ECO:0000313" key="1">
    <source>
        <dbReference type="EMBL" id="QQV91477.1"/>
    </source>
</evidence>
<protein>
    <submittedName>
        <fullName evidence="1">Uncharacterized protein</fullName>
    </submittedName>
</protein>
<gene>
    <name evidence="1" type="ORF">Gundel1_44</name>
</gene>
<name>A0A8E4ZDY3_9CAUD</name>
<reference evidence="1" key="1">
    <citation type="submission" date="2020-07" db="EMBL/GenBank/DDBJ databases">
        <title>Highly diverse flavobacterial phages as mortality factor during North Sea spring blooms.</title>
        <authorList>
            <person name="Bartlau N."/>
            <person name="Wichels A."/>
            <person name="Krohne G."/>
            <person name="Adriaenssens E.M."/>
            <person name="Heins A."/>
            <person name="Fuchs B.M."/>
            <person name="Amann R."/>
            <person name="Moraru C."/>
        </authorList>
    </citation>
    <scope>NUCLEOTIDE SEQUENCE</scope>
</reference>
<proteinExistence type="predicted"/>
<keyword evidence="2" id="KW-1185">Reference proteome</keyword>
<organism evidence="1 2">
    <name type="scientific">Tenacibaculum phage Gundel_1</name>
    <dbReference type="NCBI Taxonomy" id="2745672"/>
    <lineage>
        <taxon>Viruses</taxon>
        <taxon>Duplodnaviria</taxon>
        <taxon>Heunggongvirae</taxon>
        <taxon>Uroviricota</taxon>
        <taxon>Caudoviricetes</taxon>
        <taxon>Pachyviridae</taxon>
        <taxon>Gundelvirus</taxon>
        <taxon>Gundelvirus Gundel</taxon>
    </lineage>
</organism>
<dbReference type="Proteomes" id="UP000693868">
    <property type="component" value="Segment"/>
</dbReference>
<evidence type="ECO:0000313" key="2">
    <source>
        <dbReference type="Proteomes" id="UP000693868"/>
    </source>
</evidence>
<accession>A0A8E4ZDY3</accession>
<sequence length="64" mass="7150">MKDSQGNNWIKADKPQREYPIGTMFKAITGGYWIRVGHGFRWCTGSTFPTVGGDWDGTVCLPVN</sequence>